<accession>A0A645JHT2</accession>
<organism evidence="1">
    <name type="scientific">bioreactor metagenome</name>
    <dbReference type="NCBI Taxonomy" id="1076179"/>
    <lineage>
        <taxon>unclassified sequences</taxon>
        <taxon>metagenomes</taxon>
        <taxon>ecological metagenomes</taxon>
    </lineage>
</organism>
<name>A0A645JHT2_9ZZZZ</name>
<comment type="caution">
    <text evidence="1">The sequence shown here is derived from an EMBL/GenBank/DDBJ whole genome shotgun (WGS) entry which is preliminary data.</text>
</comment>
<dbReference type="EMBL" id="VSSQ01140021">
    <property type="protein sequence ID" value="MPN62259.1"/>
    <property type="molecule type" value="Genomic_DNA"/>
</dbReference>
<protein>
    <submittedName>
        <fullName evidence="1">Uncharacterized protein</fullName>
    </submittedName>
</protein>
<dbReference type="AlphaFoldDB" id="A0A645JHT2"/>
<sequence>MQGWSRWDTEGEFISLAPHEDENGQKMYAIVKRGTQYFLEYFDFEETESFEDRHGEEVKGNLEYRSLTVGNRFDFNTDSGPTIGRSKKAKEVWVRCLDSGRLKAGIDEEYMQQTPGPVGSEDYRIYVSGGSRKELRTRIESVGSDPLTLLAMTYTVEVN</sequence>
<proteinExistence type="predicted"/>
<evidence type="ECO:0000313" key="1">
    <source>
        <dbReference type="EMBL" id="MPN62259.1"/>
    </source>
</evidence>
<reference evidence="1" key="1">
    <citation type="submission" date="2019-08" db="EMBL/GenBank/DDBJ databases">
        <authorList>
            <person name="Kucharzyk K."/>
            <person name="Murdoch R.W."/>
            <person name="Higgins S."/>
            <person name="Loffler F."/>
        </authorList>
    </citation>
    <scope>NUCLEOTIDE SEQUENCE</scope>
</reference>
<gene>
    <name evidence="1" type="ORF">SDC9_210006</name>
</gene>